<dbReference type="Proteomes" id="UP000051380">
    <property type="component" value="Unassembled WGS sequence"/>
</dbReference>
<dbReference type="InterPro" id="IPR036291">
    <property type="entry name" value="NAD(P)-bd_dom_sf"/>
</dbReference>
<evidence type="ECO:0000313" key="5">
    <source>
        <dbReference type="Proteomes" id="UP000051380"/>
    </source>
</evidence>
<dbReference type="AlphaFoldDB" id="A0A0R3C6D0"/>
<evidence type="ECO:0000256" key="1">
    <source>
        <dbReference type="ARBA" id="ARBA00006484"/>
    </source>
</evidence>
<evidence type="ECO:0000256" key="2">
    <source>
        <dbReference type="ARBA" id="ARBA00023002"/>
    </source>
</evidence>
<sequence length="279" mass="29513">MASPSSRYDLTGRTALVTGAGGLLGRQHVAALSEAGARVVVTDVGLAQAEAAVAALKQNAPSADLIALAIDVTTLDSVRAAHEQLSGRGVSVDILLNNAAIDPKVTSAPGVMHSSRFEAFPVPQWQTEIAVGLTGAMLCAQVFGGAMASRGRGVILNIASDLGVIAPDQRLYRQPQVTREEEQPVKPVTYSVIKHGLIGLTKYLATYWADHGVRVNAISPGGVFNNQDPAFVERLTRLIPMGRMAEVDEYRAAVQFLCSDASSYMTGQNLVMDGGRSVW</sequence>
<dbReference type="InterPro" id="IPR002347">
    <property type="entry name" value="SDR_fam"/>
</dbReference>
<evidence type="ECO:0000256" key="3">
    <source>
        <dbReference type="RuleBase" id="RU000363"/>
    </source>
</evidence>
<dbReference type="GO" id="GO:0016616">
    <property type="term" value="F:oxidoreductase activity, acting on the CH-OH group of donors, NAD or NADP as acceptor"/>
    <property type="evidence" value="ECO:0007669"/>
    <property type="project" value="TreeGrafter"/>
</dbReference>
<comment type="caution">
    <text evidence="4">The sequence shown here is derived from an EMBL/GenBank/DDBJ whole genome shotgun (WGS) entry which is preliminary data.</text>
</comment>
<proteinExistence type="inferred from homology"/>
<dbReference type="STRING" id="108015.GA0061099_1012123"/>
<dbReference type="PANTHER" id="PTHR42760:SF133">
    <property type="entry name" value="3-OXOACYL-[ACYL-CARRIER-PROTEIN] REDUCTASE"/>
    <property type="match status" value="1"/>
</dbReference>
<dbReference type="SUPFAM" id="SSF51735">
    <property type="entry name" value="NAD(P)-binding Rossmann-fold domains"/>
    <property type="match status" value="1"/>
</dbReference>
<dbReference type="Pfam" id="PF00106">
    <property type="entry name" value="adh_short"/>
    <property type="match status" value="1"/>
</dbReference>
<comment type="similarity">
    <text evidence="1 3">Belongs to the short-chain dehydrogenases/reductases (SDR) family.</text>
</comment>
<dbReference type="FunFam" id="3.40.50.720:FF:000795">
    <property type="entry name" value="Short chain dehydrogenase"/>
    <property type="match status" value="1"/>
</dbReference>
<protein>
    <submittedName>
        <fullName evidence="4">Oxidoreductase</fullName>
    </submittedName>
</protein>
<dbReference type="OrthoDB" id="9803333at2"/>
<name>A0A0R3C6D0_9BRAD</name>
<reference evidence="4 5" key="1">
    <citation type="submission" date="2015-09" db="EMBL/GenBank/DDBJ databases">
        <title>Draft Genome Sequence of the Strain BR 3267 (Bradyrhizobium yuanmingense) recommended as inoculant for cowpea in Brazil.</title>
        <authorList>
            <person name="Simoes-Araujo J.L."/>
            <person name="Zilli J.E."/>
        </authorList>
    </citation>
    <scope>NUCLEOTIDE SEQUENCE [LARGE SCALE GENOMIC DNA]</scope>
    <source>
        <strain evidence="4 5">BR3267</strain>
    </source>
</reference>
<keyword evidence="2" id="KW-0560">Oxidoreductase</keyword>
<dbReference type="Gene3D" id="3.40.50.720">
    <property type="entry name" value="NAD(P)-binding Rossmann-like Domain"/>
    <property type="match status" value="1"/>
</dbReference>
<dbReference type="RefSeq" id="WP_057028707.1">
    <property type="nucleotide sequence ID" value="NZ_LJYF01000030.1"/>
</dbReference>
<dbReference type="Pfam" id="PF13561">
    <property type="entry name" value="adh_short_C2"/>
    <property type="match status" value="1"/>
</dbReference>
<evidence type="ECO:0000313" key="4">
    <source>
        <dbReference type="EMBL" id="KRP93264.1"/>
    </source>
</evidence>
<accession>A0A0R3C6D0</accession>
<dbReference type="PANTHER" id="PTHR42760">
    <property type="entry name" value="SHORT-CHAIN DEHYDROGENASES/REDUCTASES FAMILY MEMBER"/>
    <property type="match status" value="1"/>
</dbReference>
<dbReference type="EMBL" id="LJYF01000030">
    <property type="protein sequence ID" value="KRP93264.1"/>
    <property type="molecule type" value="Genomic_DNA"/>
</dbReference>
<dbReference type="CDD" id="cd08930">
    <property type="entry name" value="SDR_c8"/>
    <property type="match status" value="1"/>
</dbReference>
<gene>
    <name evidence="4" type="ORF">AOQ72_26960</name>
</gene>
<dbReference type="PRINTS" id="PR00080">
    <property type="entry name" value="SDRFAMILY"/>
</dbReference>
<organism evidence="4 5">
    <name type="scientific">Bradyrhizobium yuanmingense</name>
    <dbReference type="NCBI Taxonomy" id="108015"/>
    <lineage>
        <taxon>Bacteria</taxon>
        <taxon>Pseudomonadati</taxon>
        <taxon>Pseudomonadota</taxon>
        <taxon>Alphaproteobacteria</taxon>
        <taxon>Hyphomicrobiales</taxon>
        <taxon>Nitrobacteraceae</taxon>
        <taxon>Bradyrhizobium</taxon>
    </lineage>
</organism>
<dbReference type="PRINTS" id="PR00081">
    <property type="entry name" value="GDHRDH"/>
</dbReference>